<sequence>MKRFPPNLFFGLFSLFPTFAQGTNMNVVTTNQLFQEVPSQSRDTFATGEVEKDLDKNMLGGRLWCQQVEEDSEEGEIRIDNEEDASTDDQDLEDEEQSVNGKDDDKNDKPNNEEDGKQIKPHETVEKSQEIDLSKGNEKSRGDKIGATGSPISNIDKVNPEEARVREIDKGDVGIQEARQINSVPDTTELRSSNQRSKKQQGLNIDPKSIETELKDQVNDGQIMNVIATDGEILKVTGTLGNYLHSSVMCYSKRGQQYHHLRGS</sequence>
<accession>A0A1J6J8P1</accession>
<evidence type="ECO:0000313" key="3">
    <source>
        <dbReference type="EMBL" id="OIT03577.1"/>
    </source>
</evidence>
<feature type="region of interest" description="Disordered" evidence="1">
    <location>
        <begin position="69"/>
        <end position="207"/>
    </location>
</feature>
<keyword evidence="4" id="KW-1185">Reference proteome</keyword>
<proteinExistence type="predicted"/>
<gene>
    <name evidence="3" type="ORF">A4A49_19874</name>
</gene>
<dbReference type="Gramene" id="OIT03577">
    <property type="protein sequence ID" value="OIT03577"/>
    <property type="gene ID" value="A4A49_19874"/>
</dbReference>
<keyword evidence="2" id="KW-0732">Signal</keyword>
<feature type="compositionally biased region" description="Basic and acidic residues" evidence="1">
    <location>
        <begin position="158"/>
        <end position="172"/>
    </location>
</feature>
<dbReference type="EMBL" id="MJEQ01037187">
    <property type="protein sequence ID" value="OIT03577.1"/>
    <property type="molecule type" value="Genomic_DNA"/>
</dbReference>
<feature type="compositionally biased region" description="Polar residues" evidence="1">
    <location>
        <begin position="179"/>
        <end position="203"/>
    </location>
</feature>
<reference evidence="3" key="1">
    <citation type="submission" date="2016-11" db="EMBL/GenBank/DDBJ databases">
        <title>The genome of Nicotiana attenuata.</title>
        <authorList>
            <person name="Xu S."/>
            <person name="Brockmoeller T."/>
            <person name="Gaquerel E."/>
            <person name="Navarro A."/>
            <person name="Kuhl H."/>
            <person name="Gase K."/>
            <person name="Ling Z."/>
            <person name="Zhou W."/>
            <person name="Kreitzer C."/>
            <person name="Stanke M."/>
            <person name="Tang H."/>
            <person name="Lyons E."/>
            <person name="Pandey P."/>
            <person name="Pandey S.P."/>
            <person name="Timmermann B."/>
            <person name="Baldwin I.T."/>
        </authorList>
    </citation>
    <scope>NUCLEOTIDE SEQUENCE [LARGE SCALE GENOMIC DNA]</scope>
    <source>
        <strain evidence="3">UT</strain>
    </source>
</reference>
<evidence type="ECO:0000256" key="1">
    <source>
        <dbReference type="SAM" id="MobiDB-lite"/>
    </source>
</evidence>
<dbReference type="Proteomes" id="UP000187609">
    <property type="component" value="Unassembled WGS sequence"/>
</dbReference>
<dbReference type="AlphaFoldDB" id="A0A1J6J8P1"/>
<evidence type="ECO:0000256" key="2">
    <source>
        <dbReference type="SAM" id="SignalP"/>
    </source>
</evidence>
<feature type="chain" id="PRO_5011978266" evidence="2">
    <location>
        <begin position="23"/>
        <end position="264"/>
    </location>
</feature>
<protein>
    <submittedName>
        <fullName evidence="3">Uncharacterized protein</fullName>
    </submittedName>
</protein>
<feature type="compositionally biased region" description="Acidic residues" evidence="1">
    <location>
        <begin position="81"/>
        <end position="97"/>
    </location>
</feature>
<feature type="signal peptide" evidence="2">
    <location>
        <begin position="1"/>
        <end position="22"/>
    </location>
</feature>
<comment type="caution">
    <text evidence="3">The sequence shown here is derived from an EMBL/GenBank/DDBJ whole genome shotgun (WGS) entry which is preliminary data.</text>
</comment>
<organism evidence="3 4">
    <name type="scientific">Nicotiana attenuata</name>
    <name type="common">Coyote tobacco</name>
    <dbReference type="NCBI Taxonomy" id="49451"/>
    <lineage>
        <taxon>Eukaryota</taxon>
        <taxon>Viridiplantae</taxon>
        <taxon>Streptophyta</taxon>
        <taxon>Embryophyta</taxon>
        <taxon>Tracheophyta</taxon>
        <taxon>Spermatophyta</taxon>
        <taxon>Magnoliopsida</taxon>
        <taxon>eudicotyledons</taxon>
        <taxon>Gunneridae</taxon>
        <taxon>Pentapetalae</taxon>
        <taxon>asterids</taxon>
        <taxon>lamiids</taxon>
        <taxon>Solanales</taxon>
        <taxon>Solanaceae</taxon>
        <taxon>Nicotianoideae</taxon>
        <taxon>Nicotianeae</taxon>
        <taxon>Nicotiana</taxon>
    </lineage>
</organism>
<feature type="compositionally biased region" description="Basic and acidic residues" evidence="1">
    <location>
        <begin position="101"/>
        <end position="144"/>
    </location>
</feature>
<name>A0A1J6J8P1_NICAT</name>
<evidence type="ECO:0000313" key="4">
    <source>
        <dbReference type="Proteomes" id="UP000187609"/>
    </source>
</evidence>